<dbReference type="EMBL" id="CP000724">
    <property type="protein sequence ID" value="ABR46788.1"/>
    <property type="molecule type" value="Genomic_DNA"/>
</dbReference>
<dbReference type="InterPro" id="IPR017946">
    <property type="entry name" value="PLC-like_Pdiesterase_TIM-brl"/>
</dbReference>
<evidence type="ECO:0000313" key="2">
    <source>
        <dbReference type="EMBL" id="ABR46788.1"/>
    </source>
</evidence>
<dbReference type="CDD" id="cd08563">
    <property type="entry name" value="GDPD_TtGDE_like"/>
    <property type="match status" value="1"/>
</dbReference>
<sequence length="235" mass="26824">MLMIAHRGASGDAPENTIAAMDLAIKQNCDGIEMDVQLTKDGQVIVCHDWTVDRTTNGTGEIRNLTVEEIKKLDAGSWFSEKFTGEKIPTLEEVINHVPHSLLLNIEIKIQAFDDRDIAKQVLVILEKYDRIENTIVSSFNHLQIQRIKKLKPAVKIGSLYEAYLLNPCDYFKQNDLNLYSFHACGYYINHEVIKELQDNHIKVYCWTINDKENANLLKDMGVDGIISNFPDMLK</sequence>
<dbReference type="AlphaFoldDB" id="A6TKS0"/>
<dbReference type="Gene3D" id="3.20.20.190">
    <property type="entry name" value="Phosphatidylinositol (PI) phosphodiesterase"/>
    <property type="match status" value="1"/>
</dbReference>
<feature type="domain" description="GP-PDE" evidence="1">
    <location>
        <begin position="1"/>
        <end position="235"/>
    </location>
</feature>
<dbReference type="Proteomes" id="UP000001572">
    <property type="component" value="Chromosome"/>
</dbReference>
<dbReference type="GO" id="GO:0008889">
    <property type="term" value="F:glycerophosphodiester phosphodiesterase activity"/>
    <property type="evidence" value="ECO:0007669"/>
    <property type="project" value="UniProtKB-EC"/>
</dbReference>
<gene>
    <name evidence="2" type="ordered locus">Amet_0561</name>
</gene>
<dbReference type="PROSITE" id="PS51704">
    <property type="entry name" value="GP_PDE"/>
    <property type="match status" value="1"/>
</dbReference>
<accession>A6TKS0</accession>
<protein>
    <submittedName>
        <fullName evidence="2">Glycerophosphodiester phosphodiesterase</fullName>
        <ecNumber evidence="2">3.1.4.46</ecNumber>
    </submittedName>
</protein>
<dbReference type="SUPFAM" id="SSF51695">
    <property type="entry name" value="PLC-like phosphodiesterases"/>
    <property type="match status" value="1"/>
</dbReference>
<organism evidence="2 3">
    <name type="scientific">Alkaliphilus metalliredigens (strain QYMF)</name>
    <dbReference type="NCBI Taxonomy" id="293826"/>
    <lineage>
        <taxon>Bacteria</taxon>
        <taxon>Bacillati</taxon>
        <taxon>Bacillota</taxon>
        <taxon>Clostridia</taxon>
        <taxon>Peptostreptococcales</taxon>
        <taxon>Natronincolaceae</taxon>
        <taxon>Alkaliphilus</taxon>
    </lineage>
</organism>
<dbReference type="EC" id="3.1.4.46" evidence="2"/>
<dbReference type="PANTHER" id="PTHR46211:SF1">
    <property type="entry name" value="GLYCEROPHOSPHODIESTER PHOSPHODIESTERASE, CYTOPLASMIC"/>
    <property type="match status" value="1"/>
</dbReference>
<keyword evidence="3" id="KW-1185">Reference proteome</keyword>
<dbReference type="KEGG" id="amt:Amet_0561"/>
<dbReference type="STRING" id="293826.Amet_0561"/>
<evidence type="ECO:0000313" key="3">
    <source>
        <dbReference type="Proteomes" id="UP000001572"/>
    </source>
</evidence>
<reference evidence="3" key="1">
    <citation type="journal article" date="2016" name="Genome Announc.">
        <title>Complete genome sequence of Alkaliphilus metalliredigens strain QYMF, an alkaliphilic and metal-reducing bacterium isolated from borax-contaminated leachate ponds.</title>
        <authorList>
            <person name="Hwang C."/>
            <person name="Copeland A."/>
            <person name="Lucas S."/>
            <person name="Lapidus A."/>
            <person name="Barry K."/>
            <person name="Detter J.C."/>
            <person name="Glavina Del Rio T."/>
            <person name="Hammon N."/>
            <person name="Israni S."/>
            <person name="Dalin E."/>
            <person name="Tice H."/>
            <person name="Pitluck S."/>
            <person name="Chertkov O."/>
            <person name="Brettin T."/>
            <person name="Bruce D."/>
            <person name="Han C."/>
            <person name="Schmutz J."/>
            <person name="Larimer F."/>
            <person name="Land M.L."/>
            <person name="Hauser L."/>
            <person name="Kyrpides N."/>
            <person name="Mikhailova N."/>
            <person name="Ye Q."/>
            <person name="Zhou J."/>
            <person name="Richardson P."/>
            <person name="Fields M.W."/>
        </authorList>
    </citation>
    <scope>NUCLEOTIDE SEQUENCE [LARGE SCALE GENOMIC DNA]</scope>
    <source>
        <strain evidence="3">QYMF</strain>
    </source>
</reference>
<dbReference type="RefSeq" id="WP_011971696.1">
    <property type="nucleotide sequence ID" value="NC_009633.1"/>
</dbReference>
<dbReference type="OrthoDB" id="384721at2"/>
<keyword evidence="2" id="KW-0378">Hydrolase</keyword>
<proteinExistence type="predicted"/>
<dbReference type="PANTHER" id="PTHR46211">
    <property type="entry name" value="GLYCEROPHOSPHORYL DIESTER PHOSPHODIESTERASE"/>
    <property type="match status" value="1"/>
</dbReference>
<dbReference type="HOGENOM" id="CLU_030006_3_5_9"/>
<dbReference type="Pfam" id="PF03009">
    <property type="entry name" value="GDPD"/>
    <property type="match status" value="1"/>
</dbReference>
<evidence type="ECO:0000259" key="1">
    <source>
        <dbReference type="PROSITE" id="PS51704"/>
    </source>
</evidence>
<dbReference type="eggNOG" id="COG0584">
    <property type="taxonomic scope" value="Bacteria"/>
</dbReference>
<name>A6TKS0_ALKMQ</name>
<dbReference type="GO" id="GO:0006629">
    <property type="term" value="P:lipid metabolic process"/>
    <property type="evidence" value="ECO:0007669"/>
    <property type="project" value="InterPro"/>
</dbReference>
<dbReference type="InterPro" id="IPR030395">
    <property type="entry name" value="GP_PDE_dom"/>
</dbReference>